<dbReference type="PANTHER" id="PTHR24129">
    <property type="entry name" value="ANKYCORBIN"/>
    <property type="match status" value="1"/>
</dbReference>
<protein>
    <submittedName>
        <fullName evidence="5">Unknown_gene_8574 protein</fullName>
    </submittedName>
</protein>
<evidence type="ECO:0000256" key="3">
    <source>
        <dbReference type="ARBA" id="ARBA00023054"/>
    </source>
</evidence>
<dbReference type="InterPro" id="IPR042420">
    <property type="entry name" value="RAI14/UACA"/>
</dbReference>
<accession>A0AAU9YX37</accession>
<comment type="caution">
    <text evidence="5">The sequence shown here is derived from an EMBL/GenBank/DDBJ whole genome shotgun (WGS) entry which is preliminary data.</text>
</comment>
<sequence>MRGTSVPADEHEQALGALRHQVTQLQTQLAELARRHERTSAEVFQITELSKEVFTLKESLKAQQAAPASSKEEEALRGQVIALQQRMEEAAQEHGAVVALYRSHLLCAIQGQMDEDVQCILSQILQMQRLQAQGH</sequence>
<keyword evidence="3 4" id="KW-0175">Coiled coil</keyword>
<dbReference type="PANTHER" id="PTHR24129:SF0">
    <property type="entry name" value="ANKYCORBIN"/>
    <property type="match status" value="1"/>
</dbReference>
<proteinExistence type="predicted"/>
<organism evidence="5 6">
    <name type="scientific">Phodopus roborovskii</name>
    <name type="common">Roborovski's desert hamster</name>
    <name type="synonym">Cricetulus roborovskii</name>
    <dbReference type="NCBI Taxonomy" id="109678"/>
    <lineage>
        <taxon>Eukaryota</taxon>
        <taxon>Metazoa</taxon>
        <taxon>Chordata</taxon>
        <taxon>Craniata</taxon>
        <taxon>Vertebrata</taxon>
        <taxon>Euteleostomi</taxon>
        <taxon>Mammalia</taxon>
        <taxon>Eutheria</taxon>
        <taxon>Euarchontoglires</taxon>
        <taxon>Glires</taxon>
        <taxon>Rodentia</taxon>
        <taxon>Myomorpha</taxon>
        <taxon>Muroidea</taxon>
        <taxon>Cricetidae</taxon>
        <taxon>Cricetinae</taxon>
        <taxon>Phodopus</taxon>
    </lineage>
</organism>
<evidence type="ECO:0000313" key="5">
    <source>
        <dbReference type="EMBL" id="CAH6779205.1"/>
    </source>
</evidence>
<dbReference type="EMBL" id="CALSGD010000538">
    <property type="protein sequence ID" value="CAH6779205.1"/>
    <property type="molecule type" value="Genomic_DNA"/>
</dbReference>
<feature type="coiled-coil region" evidence="4">
    <location>
        <begin position="8"/>
        <end position="42"/>
    </location>
</feature>
<name>A0AAU9YX37_PHORO</name>
<keyword evidence="2" id="KW-0040">ANK repeat</keyword>
<dbReference type="InterPro" id="IPR027417">
    <property type="entry name" value="P-loop_NTPase"/>
</dbReference>
<dbReference type="GO" id="GO:0003779">
    <property type="term" value="F:actin binding"/>
    <property type="evidence" value="ECO:0007669"/>
    <property type="project" value="InterPro"/>
</dbReference>
<evidence type="ECO:0000256" key="2">
    <source>
        <dbReference type="ARBA" id="ARBA00023043"/>
    </source>
</evidence>
<dbReference type="Proteomes" id="UP001152836">
    <property type="component" value="Unassembled WGS sequence"/>
</dbReference>
<gene>
    <name evidence="5" type="primary">unknown_gene_8574</name>
    <name evidence="5" type="ORF">PHOROB_LOCUS2808</name>
</gene>
<keyword evidence="1" id="KW-0677">Repeat</keyword>
<dbReference type="AlphaFoldDB" id="A0AAU9YX37"/>
<evidence type="ECO:0000313" key="6">
    <source>
        <dbReference type="Proteomes" id="UP001152836"/>
    </source>
</evidence>
<dbReference type="Gene3D" id="3.40.50.300">
    <property type="entry name" value="P-loop containing nucleotide triphosphate hydrolases"/>
    <property type="match status" value="1"/>
</dbReference>
<evidence type="ECO:0000256" key="1">
    <source>
        <dbReference type="ARBA" id="ARBA00022737"/>
    </source>
</evidence>
<reference evidence="5" key="1">
    <citation type="submission" date="2022-06" db="EMBL/GenBank/DDBJ databases">
        <authorList>
            <person name="Andreotti S."/>
            <person name="Wyler E."/>
        </authorList>
    </citation>
    <scope>NUCLEOTIDE SEQUENCE</scope>
</reference>
<evidence type="ECO:0000256" key="4">
    <source>
        <dbReference type="SAM" id="Coils"/>
    </source>
</evidence>
<keyword evidence="6" id="KW-1185">Reference proteome</keyword>